<keyword evidence="4" id="KW-0255">Endonuclease</keyword>
<keyword evidence="1" id="KW-0479">Metal-binding</keyword>
<feature type="domain" description="HIRAN" evidence="3">
    <location>
        <begin position="9"/>
        <end position="111"/>
    </location>
</feature>
<dbReference type="Gene3D" id="3.30.70.2330">
    <property type="match status" value="1"/>
</dbReference>
<dbReference type="InterPro" id="IPR014905">
    <property type="entry name" value="HIRAN"/>
</dbReference>
<keyword evidence="5" id="KW-1185">Reference proteome</keyword>
<comment type="caution">
    <text evidence="4">The sequence shown here is derived from an EMBL/GenBank/DDBJ whole genome shotgun (WGS) entry which is preliminary data.</text>
</comment>
<dbReference type="GO" id="GO:0004519">
    <property type="term" value="F:endonuclease activity"/>
    <property type="evidence" value="ECO:0007669"/>
    <property type="project" value="UniProtKB-KW"/>
</dbReference>
<reference evidence="4 5" key="1">
    <citation type="submission" date="2018-02" db="EMBL/GenBank/DDBJ databases">
        <title>Draft genome sequence of Streptococcus oricebi CCUG 70868T type strain.</title>
        <authorList>
            <person name="Mendez V."/>
            <person name="Salva-Serra F."/>
            <person name="Jaen-Luchoro D."/>
            <person name="Gonzales-Siles L."/>
            <person name="Karlsson R."/>
            <person name="Engstrom-Jakobsson H."/>
            <person name="Busquets A."/>
            <person name="Gomila M."/>
            <person name="Pineiro-Iglesias B."/>
            <person name="Bennasar-Figueras A."/>
            <person name="Seeger M."/>
            <person name="Moore E."/>
        </authorList>
    </citation>
    <scope>NUCLEOTIDE SEQUENCE [LARGE SCALE GENOMIC DNA]</scope>
    <source>
        <strain evidence="4 5">CCUG 70868</strain>
    </source>
</reference>
<evidence type="ECO:0000313" key="4">
    <source>
        <dbReference type="EMBL" id="MBP2624014.1"/>
    </source>
</evidence>
<dbReference type="Pfam" id="PF08797">
    <property type="entry name" value="HIRAN"/>
    <property type="match status" value="1"/>
</dbReference>
<evidence type="ECO:0000313" key="5">
    <source>
        <dbReference type="Proteomes" id="UP001519296"/>
    </source>
</evidence>
<evidence type="ECO:0000259" key="3">
    <source>
        <dbReference type="SMART" id="SM00910"/>
    </source>
</evidence>
<dbReference type="SMART" id="SM00910">
    <property type="entry name" value="HIRAN"/>
    <property type="match status" value="1"/>
</dbReference>
<evidence type="ECO:0000256" key="2">
    <source>
        <dbReference type="ARBA" id="ARBA00022801"/>
    </source>
</evidence>
<sequence length="114" mass="13471">MKHTFIPSRHFLDFHISGFAYHDGLEVIEELKLGQPVQLVVEPDNPYDPKAVAIYYSEHKIGYVPNYKNQDLFTLLYFGHDDIFDARIQSVQIDNHPERQFRVVVKVRDKRKEV</sequence>
<gene>
    <name evidence="4" type="ORF">C4K46_08690</name>
</gene>
<dbReference type="EMBL" id="PRDG01000005">
    <property type="protein sequence ID" value="MBP2624014.1"/>
    <property type="molecule type" value="Genomic_DNA"/>
</dbReference>
<dbReference type="RefSeq" id="WP_209628588.1">
    <property type="nucleotide sequence ID" value="NZ_PRDG01000005.1"/>
</dbReference>
<organism evidence="4 5">
    <name type="scientific">Streptococcus oricebi</name>
    <dbReference type="NCBI Taxonomy" id="1547447"/>
    <lineage>
        <taxon>Bacteria</taxon>
        <taxon>Bacillati</taxon>
        <taxon>Bacillota</taxon>
        <taxon>Bacilli</taxon>
        <taxon>Lactobacillales</taxon>
        <taxon>Streptococcaceae</taxon>
        <taxon>Streptococcus</taxon>
    </lineage>
</organism>
<keyword evidence="4" id="KW-0540">Nuclease</keyword>
<keyword evidence="2" id="KW-0378">Hydrolase</keyword>
<dbReference type="Proteomes" id="UP001519296">
    <property type="component" value="Unassembled WGS sequence"/>
</dbReference>
<accession>A0ABS5B5C6</accession>
<proteinExistence type="predicted"/>
<evidence type="ECO:0000256" key="1">
    <source>
        <dbReference type="ARBA" id="ARBA00022723"/>
    </source>
</evidence>
<name>A0ABS5B5C6_9STRE</name>
<protein>
    <submittedName>
        <fullName evidence="4">Restriction endonuclease</fullName>
    </submittedName>
</protein>